<evidence type="ECO:0000256" key="2">
    <source>
        <dbReference type="SAM" id="Coils"/>
    </source>
</evidence>
<keyword evidence="5" id="KW-1185">Reference proteome</keyword>
<dbReference type="EMBL" id="GL380084">
    <property type="protein sequence ID" value="EGT45499.1"/>
    <property type="molecule type" value="Genomic_DNA"/>
</dbReference>
<dbReference type="InterPro" id="IPR001005">
    <property type="entry name" value="SANT/Myb"/>
</dbReference>
<proteinExistence type="predicted"/>
<name>G0P5L4_CAEBE</name>
<keyword evidence="2" id="KW-0175">Coiled coil</keyword>
<dbReference type="InParanoid" id="G0P5L4"/>
<feature type="coiled-coil region" evidence="2">
    <location>
        <begin position="43"/>
        <end position="70"/>
    </location>
</feature>
<accession>G0P5L4</accession>
<feature type="domain" description="Myb-like" evidence="3">
    <location>
        <begin position="99"/>
        <end position="164"/>
    </location>
</feature>
<evidence type="ECO:0000259" key="3">
    <source>
        <dbReference type="PROSITE" id="PS50090"/>
    </source>
</evidence>
<dbReference type="PROSITE" id="PS50090">
    <property type="entry name" value="MYB_LIKE"/>
    <property type="match status" value="1"/>
</dbReference>
<evidence type="ECO:0000313" key="5">
    <source>
        <dbReference type="Proteomes" id="UP000008068"/>
    </source>
</evidence>
<evidence type="ECO:0000313" key="4">
    <source>
        <dbReference type="EMBL" id="EGT45499.1"/>
    </source>
</evidence>
<reference evidence="5" key="1">
    <citation type="submission" date="2011-07" db="EMBL/GenBank/DDBJ databases">
        <authorList>
            <consortium name="Caenorhabditis brenneri Sequencing and Analysis Consortium"/>
            <person name="Wilson R.K."/>
        </authorList>
    </citation>
    <scope>NUCLEOTIDE SEQUENCE [LARGE SCALE GENOMIC DNA]</scope>
    <source>
        <strain evidence="5">PB2801</strain>
    </source>
</reference>
<dbReference type="SUPFAM" id="SSF46689">
    <property type="entry name" value="Homeodomain-like"/>
    <property type="match status" value="1"/>
</dbReference>
<organism evidence="5">
    <name type="scientific">Caenorhabditis brenneri</name>
    <name type="common">Nematode worm</name>
    <dbReference type="NCBI Taxonomy" id="135651"/>
    <lineage>
        <taxon>Eukaryota</taxon>
        <taxon>Metazoa</taxon>
        <taxon>Ecdysozoa</taxon>
        <taxon>Nematoda</taxon>
        <taxon>Chromadorea</taxon>
        <taxon>Rhabditida</taxon>
        <taxon>Rhabditina</taxon>
        <taxon>Rhabditomorpha</taxon>
        <taxon>Rhabditoidea</taxon>
        <taxon>Rhabditidae</taxon>
        <taxon>Peloderinae</taxon>
        <taxon>Caenorhabditis</taxon>
    </lineage>
</organism>
<dbReference type="AlphaFoldDB" id="G0P5L4"/>
<evidence type="ECO:0000256" key="1">
    <source>
        <dbReference type="ARBA" id="ARBA00004123"/>
    </source>
</evidence>
<dbReference type="Proteomes" id="UP000008068">
    <property type="component" value="Unassembled WGS sequence"/>
</dbReference>
<gene>
    <name evidence="4" type="ORF">CAEBREN_15117</name>
</gene>
<protein>
    <recommendedName>
        <fullName evidence="3">Myb-like domain-containing protein</fullName>
    </recommendedName>
</protein>
<dbReference type="HOGENOM" id="CLU_1039104_0_0_1"/>
<dbReference type="OrthoDB" id="2274644at2759"/>
<dbReference type="GO" id="GO:0005634">
    <property type="term" value="C:nucleus"/>
    <property type="evidence" value="ECO:0007669"/>
    <property type="project" value="UniProtKB-SubCell"/>
</dbReference>
<comment type="subcellular location">
    <subcellularLocation>
        <location evidence="1">Nucleus</location>
    </subcellularLocation>
</comment>
<sequence length="268" mass="31730">MIALLKLSWTSCESTEDDAAEFFKRQTVKPNVYMITMVCEDAIEKLEKQLIEKEEIIKSLEDERDQLRLELFFGRMAVAEVSADFLTDESKAKNIKKKKINKRKVRYTEDEDTILYEFVYRQIKKGIHMNRLHLHSKNTWEKVHKYAKIDRDGQSMCDRWRKHLQSLTRLNELDDLQEKIKEFLRKAFKDENDSEIDDSSSVSISVKSVGFSYSWWTHGGLMVDSWWTHGGLMVDFCEICWVLILMMDSWWTHGGLVVDSWWTYGGFL</sequence>
<dbReference type="InterPro" id="IPR009057">
    <property type="entry name" value="Homeodomain-like_sf"/>
</dbReference>
<dbReference type="Gene3D" id="1.10.10.60">
    <property type="entry name" value="Homeodomain-like"/>
    <property type="match status" value="1"/>
</dbReference>